<feature type="domain" description="FAD/NAD(P)-binding" evidence="12">
    <location>
        <begin position="1"/>
        <end position="320"/>
    </location>
</feature>
<dbReference type="Pfam" id="PF02852">
    <property type="entry name" value="Pyr_redox_dim"/>
    <property type="match status" value="1"/>
</dbReference>
<dbReference type="InterPro" id="IPR036188">
    <property type="entry name" value="FAD/NAD-bd_sf"/>
</dbReference>
<dbReference type="GO" id="GO:0004148">
    <property type="term" value="F:dihydrolipoyl dehydrogenase (NADH) activity"/>
    <property type="evidence" value="ECO:0007669"/>
    <property type="project" value="UniProtKB-EC"/>
</dbReference>
<dbReference type="PRINTS" id="PR00411">
    <property type="entry name" value="PNDRDTASEI"/>
</dbReference>
<comment type="miscellaneous">
    <text evidence="10">The active site is a redox-active disulfide bond.</text>
</comment>
<keyword evidence="8 10" id="KW-0676">Redox-active center</keyword>
<sequence length="461" mass="49209">MKILILGSGPGGYVAALRAAQMGAEVTVVEEKEVGGTCLNEGCIPTKTLVASAEAYATAKDLASFGIDFSGEIKPNAKKIVDRKNSVIATQVKGIRGLFKSWGVTLKEGRGSFISEKEIRLIPKNGPEETLTADKFIIATGSRPASIPTFPFDGRRIISSTEALDMQEIPDSMLIIGAGVMGCEFGCIYREFGTEVTLIELMPRALTTEDPEISQVIERELKKKKIKLHLGVKVEKVTTDDTSVKAYLSGGKELSASKMLVTIGRAFNTNGVGLEHAGVEMDKRGAIIVNDSMETSNKDIYAIGDVTGGMLLAHVASKQGLCAVSNIMGHKEKMDYTVIPAGIFTHPEIASVGLREHQLAERGAKYKVGRFQYRALGKAHAMGEISGMFKVIADSDTNKILGVHIIGHNAADIIHEAAVAMKAGLTAEALAETVHAHPTLAEGLMEAAEDVMGRAVHVPKP</sequence>
<dbReference type="EMBL" id="LNQR01000070">
    <property type="protein sequence ID" value="KWT84048.1"/>
    <property type="molecule type" value="Genomic_DNA"/>
</dbReference>
<dbReference type="PIRSF" id="PIRSF000350">
    <property type="entry name" value="Mercury_reductase_MerA"/>
    <property type="match status" value="1"/>
</dbReference>
<evidence type="ECO:0000313" key="14">
    <source>
        <dbReference type="Proteomes" id="UP000060487"/>
    </source>
</evidence>
<evidence type="ECO:0000256" key="6">
    <source>
        <dbReference type="ARBA" id="ARBA00023027"/>
    </source>
</evidence>
<dbReference type="RefSeq" id="WP_085052584.1">
    <property type="nucleotide sequence ID" value="NZ_LNQR01000070.1"/>
</dbReference>
<evidence type="ECO:0000256" key="1">
    <source>
        <dbReference type="ARBA" id="ARBA00007532"/>
    </source>
</evidence>
<protein>
    <recommendedName>
        <fullName evidence="2 10">Dihydrolipoyl dehydrogenase</fullName>
        <ecNumber evidence="2 10">1.8.1.4</ecNumber>
    </recommendedName>
</protein>
<dbReference type="InterPro" id="IPR006258">
    <property type="entry name" value="Lipoamide_DH"/>
</dbReference>
<evidence type="ECO:0000256" key="2">
    <source>
        <dbReference type="ARBA" id="ARBA00012608"/>
    </source>
</evidence>
<comment type="cofactor">
    <cofactor evidence="10">
        <name>FAD</name>
        <dbReference type="ChEBI" id="CHEBI:57692"/>
    </cofactor>
    <text evidence="10">Binds 1 FAD per subunit.</text>
</comment>
<keyword evidence="4 10" id="KW-0274">FAD</keyword>
<evidence type="ECO:0000313" key="13">
    <source>
        <dbReference type="EMBL" id="KWT84048.1"/>
    </source>
</evidence>
<dbReference type="Gene3D" id="3.50.50.60">
    <property type="entry name" value="FAD/NAD(P)-binding domain"/>
    <property type="match status" value="2"/>
</dbReference>
<evidence type="ECO:0000256" key="7">
    <source>
        <dbReference type="ARBA" id="ARBA00023157"/>
    </source>
</evidence>
<reference evidence="13 14" key="1">
    <citation type="submission" date="2015-11" db="EMBL/GenBank/DDBJ databases">
        <authorList>
            <person name="Lin W."/>
        </authorList>
    </citation>
    <scope>NUCLEOTIDE SEQUENCE [LARGE SCALE GENOMIC DNA]</scope>
    <source>
        <strain evidence="13 14">HCH-1</strain>
    </source>
</reference>
<evidence type="ECO:0000259" key="11">
    <source>
        <dbReference type="Pfam" id="PF02852"/>
    </source>
</evidence>
<keyword evidence="5 10" id="KW-0560">Oxidoreductase</keyword>
<comment type="caution">
    <text evidence="13">The sequence shown here is derived from an EMBL/GenBank/DDBJ whole genome shotgun (WGS) entry which is preliminary data.</text>
</comment>
<keyword evidence="14" id="KW-1185">Reference proteome</keyword>
<dbReference type="InterPro" id="IPR050151">
    <property type="entry name" value="Class-I_Pyr_Nuc-Dis_Oxidored"/>
</dbReference>
<dbReference type="SUPFAM" id="SSF55424">
    <property type="entry name" value="FAD/NAD-linked reductases, dimerisation (C-terminal) domain"/>
    <property type="match status" value="1"/>
</dbReference>
<evidence type="ECO:0000256" key="3">
    <source>
        <dbReference type="ARBA" id="ARBA00022630"/>
    </source>
</evidence>
<dbReference type="InterPro" id="IPR023753">
    <property type="entry name" value="FAD/NAD-binding_dom"/>
</dbReference>
<dbReference type="EC" id="1.8.1.4" evidence="2 10"/>
<evidence type="ECO:0000256" key="4">
    <source>
        <dbReference type="ARBA" id="ARBA00022827"/>
    </source>
</evidence>
<comment type="similarity">
    <text evidence="1 10">Belongs to the class-I pyridine nucleotide-disulfide oxidoreductase family.</text>
</comment>
<evidence type="ECO:0000259" key="12">
    <source>
        <dbReference type="Pfam" id="PF07992"/>
    </source>
</evidence>
<dbReference type="InterPro" id="IPR012999">
    <property type="entry name" value="Pyr_OxRdtase_I_AS"/>
</dbReference>
<dbReference type="PROSITE" id="PS00076">
    <property type="entry name" value="PYRIDINE_REDOX_1"/>
    <property type="match status" value="1"/>
</dbReference>
<dbReference type="InterPro" id="IPR004099">
    <property type="entry name" value="Pyr_nucl-diS_OxRdtase_dimer"/>
</dbReference>
<accession>A0ABR5SFJ9</accession>
<evidence type="ECO:0000256" key="5">
    <source>
        <dbReference type="ARBA" id="ARBA00023002"/>
    </source>
</evidence>
<dbReference type="Gene3D" id="3.30.390.30">
    <property type="match status" value="1"/>
</dbReference>
<dbReference type="InterPro" id="IPR001100">
    <property type="entry name" value="Pyr_nuc-diS_OxRdtase"/>
</dbReference>
<dbReference type="PANTHER" id="PTHR22912:SF151">
    <property type="entry name" value="DIHYDROLIPOYL DEHYDROGENASE, MITOCHONDRIAL"/>
    <property type="match status" value="1"/>
</dbReference>
<evidence type="ECO:0000256" key="10">
    <source>
        <dbReference type="RuleBase" id="RU003692"/>
    </source>
</evidence>
<comment type="catalytic activity">
    <reaction evidence="9 10">
        <text>N(6)-[(R)-dihydrolipoyl]-L-lysyl-[protein] + NAD(+) = N(6)-[(R)-lipoyl]-L-lysyl-[protein] + NADH + H(+)</text>
        <dbReference type="Rhea" id="RHEA:15045"/>
        <dbReference type="Rhea" id="RHEA-COMP:10474"/>
        <dbReference type="Rhea" id="RHEA-COMP:10475"/>
        <dbReference type="ChEBI" id="CHEBI:15378"/>
        <dbReference type="ChEBI" id="CHEBI:57540"/>
        <dbReference type="ChEBI" id="CHEBI:57945"/>
        <dbReference type="ChEBI" id="CHEBI:83099"/>
        <dbReference type="ChEBI" id="CHEBI:83100"/>
        <dbReference type="EC" id="1.8.1.4"/>
    </reaction>
</comment>
<dbReference type="NCBIfam" id="TIGR01350">
    <property type="entry name" value="lipoamide_DH"/>
    <property type="match status" value="1"/>
</dbReference>
<organism evidence="13 14">
    <name type="scientific">Candidatus Magnetominusculus xianensis</name>
    <dbReference type="NCBI Taxonomy" id="1748249"/>
    <lineage>
        <taxon>Bacteria</taxon>
        <taxon>Pseudomonadati</taxon>
        <taxon>Nitrospirota</taxon>
        <taxon>Nitrospiria</taxon>
        <taxon>Nitrospirales</taxon>
        <taxon>Nitrospiraceae</taxon>
        <taxon>Candidatus Magnetominusculus</taxon>
    </lineage>
</organism>
<keyword evidence="6 10" id="KW-0520">NAD</keyword>
<dbReference type="Proteomes" id="UP000060487">
    <property type="component" value="Unassembled WGS sequence"/>
</dbReference>
<feature type="domain" description="Pyridine nucleotide-disulphide oxidoreductase dimerisation" evidence="11">
    <location>
        <begin position="339"/>
        <end position="448"/>
    </location>
</feature>
<keyword evidence="3 10" id="KW-0285">Flavoprotein</keyword>
<dbReference type="PRINTS" id="PR00368">
    <property type="entry name" value="FADPNR"/>
</dbReference>
<name>A0ABR5SFJ9_9BACT</name>
<dbReference type="SUPFAM" id="SSF51905">
    <property type="entry name" value="FAD/NAD(P)-binding domain"/>
    <property type="match status" value="1"/>
</dbReference>
<evidence type="ECO:0000256" key="8">
    <source>
        <dbReference type="ARBA" id="ARBA00023284"/>
    </source>
</evidence>
<dbReference type="PANTHER" id="PTHR22912">
    <property type="entry name" value="DISULFIDE OXIDOREDUCTASE"/>
    <property type="match status" value="1"/>
</dbReference>
<dbReference type="InterPro" id="IPR016156">
    <property type="entry name" value="FAD/NAD-linked_Rdtase_dimer_sf"/>
</dbReference>
<dbReference type="Pfam" id="PF07992">
    <property type="entry name" value="Pyr_redox_2"/>
    <property type="match status" value="1"/>
</dbReference>
<proteinExistence type="inferred from homology"/>
<keyword evidence="7" id="KW-1015">Disulfide bond</keyword>
<evidence type="ECO:0000256" key="9">
    <source>
        <dbReference type="ARBA" id="ARBA00049187"/>
    </source>
</evidence>
<gene>
    <name evidence="13" type="ORF">ASN18_1975</name>
</gene>